<evidence type="ECO:0000313" key="7">
    <source>
        <dbReference type="EMBL" id="MCW3475744.1"/>
    </source>
</evidence>
<dbReference type="GO" id="GO:0004563">
    <property type="term" value="F:beta-N-acetylhexosaminidase activity"/>
    <property type="evidence" value="ECO:0007669"/>
    <property type="project" value="UniProtKB-EC"/>
</dbReference>
<dbReference type="Pfam" id="PF00933">
    <property type="entry name" value="Glyco_hydro_3"/>
    <property type="match status" value="1"/>
</dbReference>
<feature type="domain" description="Glycoside hydrolase family 3 N-terminal" evidence="6">
    <location>
        <begin position="14"/>
        <end position="280"/>
    </location>
</feature>
<dbReference type="EC" id="3.2.1.52" evidence="3"/>
<comment type="similarity">
    <text evidence="2">Belongs to the glycosyl hydrolase 3 family.</text>
</comment>
<dbReference type="GO" id="GO:0009254">
    <property type="term" value="P:peptidoglycan turnover"/>
    <property type="evidence" value="ECO:0007669"/>
    <property type="project" value="TreeGrafter"/>
</dbReference>
<comment type="catalytic activity">
    <reaction evidence="1">
        <text>Hydrolysis of terminal non-reducing N-acetyl-D-hexosamine residues in N-acetyl-beta-D-hexosaminides.</text>
        <dbReference type="EC" id="3.2.1.52"/>
    </reaction>
</comment>
<evidence type="ECO:0000256" key="3">
    <source>
        <dbReference type="ARBA" id="ARBA00012663"/>
    </source>
</evidence>
<dbReference type="EMBL" id="JAPDNT010000011">
    <property type="protein sequence ID" value="MCW3475744.1"/>
    <property type="molecule type" value="Genomic_DNA"/>
</dbReference>
<dbReference type="PANTHER" id="PTHR30480:SF13">
    <property type="entry name" value="BETA-HEXOSAMINIDASE"/>
    <property type="match status" value="1"/>
</dbReference>
<organism evidence="7 8">
    <name type="scientific">Limobrevibacterium gyesilva</name>
    <dbReference type="NCBI Taxonomy" id="2991712"/>
    <lineage>
        <taxon>Bacteria</taxon>
        <taxon>Pseudomonadati</taxon>
        <taxon>Pseudomonadota</taxon>
        <taxon>Alphaproteobacteria</taxon>
        <taxon>Acetobacterales</taxon>
        <taxon>Acetobacteraceae</taxon>
        <taxon>Limobrevibacterium</taxon>
    </lineage>
</organism>
<dbReference type="InterPro" id="IPR050226">
    <property type="entry name" value="NagZ_Beta-hexosaminidase"/>
</dbReference>
<name>A0AA42CEV1_9PROT</name>
<reference evidence="7" key="2">
    <citation type="submission" date="2022-10" db="EMBL/GenBank/DDBJ databases">
        <authorList>
            <person name="Trinh H.N."/>
        </authorList>
    </citation>
    <scope>NUCLEOTIDE SEQUENCE</scope>
    <source>
        <strain evidence="7">RN2-1</strain>
    </source>
</reference>
<evidence type="ECO:0000256" key="2">
    <source>
        <dbReference type="ARBA" id="ARBA00005336"/>
    </source>
</evidence>
<dbReference type="InterPro" id="IPR019800">
    <property type="entry name" value="Glyco_hydro_3_AS"/>
</dbReference>
<keyword evidence="5 7" id="KW-0326">Glycosidase</keyword>
<dbReference type="AlphaFoldDB" id="A0AA42CEV1"/>
<dbReference type="Proteomes" id="UP001165679">
    <property type="component" value="Unassembled WGS sequence"/>
</dbReference>
<dbReference type="GO" id="GO:0005975">
    <property type="term" value="P:carbohydrate metabolic process"/>
    <property type="evidence" value="ECO:0007669"/>
    <property type="project" value="InterPro"/>
</dbReference>
<dbReference type="Gene3D" id="3.20.20.300">
    <property type="entry name" value="Glycoside hydrolase, family 3, N-terminal domain"/>
    <property type="match status" value="1"/>
</dbReference>
<dbReference type="SUPFAM" id="SSF51445">
    <property type="entry name" value="(Trans)glycosidases"/>
    <property type="match status" value="1"/>
</dbReference>
<reference evidence="7" key="1">
    <citation type="submission" date="2022-09" db="EMBL/GenBank/DDBJ databases">
        <title>Rhodovastum sp. nov. RN2-1 isolated from soil in Seongnam, South Korea.</title>
        <authorList>
            <person name="Le N.T."/>
        </authorList>
    </citation>
    <scope>NUCLEOTIDE SEQUENCE</scope>
    <source>
        <strain evidence="7">RN2-1</strain>
    </source>
</reference>
<evidence type="ECO:0000256" key="1">
    <source>
        <dbReference type="ARBA" id="ARBA00001231"/>
    </source>
</evidence>
<dbReference type="InterPro" id="IPR001764">
    <property type="entry name" value="Glyco_hydro_3_N"/>
</dbReference>
<evidence type="ECO:0000256" key="4">
    <source>
        <dbReference type="ARBA" id="ARBA00022801"/>
    </source>
</evidence>
<evidence type="ECO:0000259" key="6">
    <source>
        <dbReference type="Pfam" id="PF00933"/>
    </source>
</evidence>
<gene>
    <name evidence="7" type="primary">nagZ</name>
    <name evidence="7" type="ORF">OL599_14275</name>
</gene>
<keyword evidence="4 7" id="KW-0378">Hydrolase</keyword>
<keyword evidence="8" id="KW-1185">Reference proteome</keyword>
<dbReference type="NCBIfam" id="NF003740">
    <property type="entry name" value="PRK05337.1"/>
    <property type="match status" value="1"/>
</dbReference>
<dbReference type="InterPro" id="IPR017853">
    <property type="entry name" value="GH"/>
</dbReference>
<evidence type="ECO:0000313" key="8">
    <source>
        <dbReference type="Proteomes" id="UP001165679"/>
    </source>
</evidence>
<sequence length="330" mass="34185">MTAAIVGIAGPELTAAEAALLRAHAPAGVILFARNIQDPPQLRALTAALRRVLPPHAVLLIDQEGGRVARLRPPHWQVHPPAAAIGRLFAADPAAGLRAAWLTGALIGLDCHAAGFDVACAPVLDLRLPGAHDVIGDRAYGEAPADVARLGRAAAAGLLAACVQPVGKHAPGHGRARADSHTDLPVVMDNDLAADLLPFARNADLPWMMTAHIVYRAWDPDTPATLSPAVIGQVIRGRIGFGGVLISDDLAMQALAGAPADRAARALAAGCDIALYCPGDPEGTEAVLRTAPPLTPEAAARLESARALAQHRRLALDPRALLNERDGLGL</sequence>
<dbReference type="PROSITE" id="PS00775">
    <property type="entry name" value="GLYCOSYL_HYDROL_F3"/>
    <property type="match status" value="1"/>
</dbReference>
<evidence type="ECO:0000256" key="5">
    <source>
        <dbReference type="ARBA" id="ARBA00023295"/>
    </source>
</evidence>
<dbReference type="PANTHER" id="PTHR30480">
    <property type="entry name" value="BETA-HEXOSAMINIDASE-RELATED"/>
    <property type="match status" value="1"/>
</dbReference>
<accession>A0AA42CEV1</accession>
<dbReference type="InterPro" id="IPR036962">
    <property type="entry name" value="Glyco_hydro_3_N_sf"/>
</dbReference>
<protein>
    <recommendedName>
        <fullName evidence="3">beta-N-acetylhexosaminidase</fullName>
        <ecNumber evidence="3">3.2.1.52</ecNumber>
    </recommendedName>
</protein>
<comment type="caution">
    <text evidence="7">The sequence shown here is derived from an EMBL/GenBank/DDBJ whole genome shotgun (WGS) entry which is preliminary data.</text>
</comment>
<proteinExistence type="inferred from homology"/>